<keyword evidence="4" id="KW-0812">Transmembrane</keyword>
<dbReference type="Pfam" id="PF00106">
    <property type="entry name" value="adh_short"/>
    <property type="match status" value="1"/>
</dbReference>
<evidence type="ECO:0008006" key="6">
    <source>
        <dbReference type="Google" id="ProtNLM"/>
    </source>
</evidence>
<dbReference type="Gene3D" id="3.40.50.720">
    <property type="entry name" value="NAD(P)-binding Rossmann-like Domain"/>
    <property type="match status" value="1"/>
</dbReference>
<keyword evidence="2" id="KW-0560">Oxidoreductase</keyword>
<evidence type="ECO:0000256" key="4">
    <source>
        <dbReference type="SAM" id="Phobius"/>
    </source>
</evidence>
<dbReference type="AlphaFoldDB" id="A0A7S2AA07"/>
<name>A0A7S2AA07_TRICV</name>
<evidence type="ECO:0000256" key="1">
    <source>
        <dbReference type="ARBA" id="ARBA00006484"/>
    </source>
</evidence>
<dbReference type="PRINTS" id="PR00081">
    <property type="entry name" value="GDHRDH"/>
</dbReference>
<accession>A0A7S2AA07</accession>
<dbReference type="PANTHER" id="PTHR24320:SF148">
    <property type="entry name" value="NAD(P)-BINDING ROSSMANN-FOLD SUPERFAMILY PROTEIN"/>
    <property type="match status" value="1"/>
</dbReference>
<sequence length="425" mass="46998">MIVKMKSTSDPYYSNSVFNRFVPLALLYTAVTNLAATVLHPFPGLRISREPLLPEDSFEPSGGDIAIVTGSNTGIGFETAYSLVERGYDVILACRSRERGERAAEILNEKAAARGASATAGRAIFLHPLDLSDFSSVRSFVDTFKAKYSKLNILVNNAGINTTGKSVDGFDLCFQTNFLGHFLLTRLLMDHLLKAKNRYSGEGAGKEAGRVVNLSSVTHHFVRADEDRFQSKGSGLHDEEWWNGCAKHGESDNTYKESKLASALLTLELNERYSKEGLRAVTANPGSVNSDIWRNYSDFMLKYVVGPLFRVVYLDNEQGSRTSVAAAVGKLPLGAHYLQPYWQPWPIQHTTSKKSLKQKLSALSFHRSYRVQFPVFEMLGLYIGHAVTKARLPNDGKGGLFASSELWKSSEKLVGYGDTCQDGQK</sequence>
<dbReference type="PANTHER" id="PTHR24320">
    <property type="entry name" value="RETINOL DEHYDROGENASE"/>
    <property type="match status" value="1"/>
</dbReference>
<protein>
    <recommendedName>
        <fullName evidence="6">Protochlorophyllide reductase</fullName>
    </recommendedName>
</protein>
<gene>
    <name evidence="5" type="ORF">OSIN01602_LOCUS22179</name>
</gene>
<dbReference type="SUPFAM" id="SSF51735">
    <property type="entry name" value="NAD(P)-binding Rossmann-fold domains"/>
    <property type="match status" value="1"/>
</dbReference>
<proteinExistence type="inferred from homology"/>
<dbReference type="GO" id="GO:0016491">
    <property type="term" value="F:oxidoreductase activity"/>
    <property type="evidence" value="ECO:0007669"/>
    <property type="project" value="UniProtKB-KW"/>
</dbReference>
<evidence type="ECO:0000256" key="2">
    <source>
        <dbReference type="ARBA" id="ARBA00023002"/>
    </source>
</evidence>
<evidence type="ECO:0000256" key="3">
    <source>
        <dbReference type="RuleBase" id="RU000363"/>
    </source>
</evidence>
<reference evidence="5" key="1">
    <citation type="submission" date="2021-01" db="EMBL/GenBank/DDBJ databases">
        <authorList>
            <person name="Corre E."/>
            <person name="Pelletier E."/>
            <person name="Niang G."/>
            <person name="Scheremetjew M."/>
            <person name="Finn R."/>
            <person name="Kale V."/>
            <person name="Holt S."/>
            <person name="Cochrane G."/>
            <person name="Meng A."/>
            <person name="Brown T."/>
            <person name="Cohen L."/>
        </authorList>
    </citation>
    <scope>NUCLEOTIDE SEQUENCE</scope>
    <source>
        <strain evidence="5">Grunow 1884</strain>
    </source>
</reference>
<organism evidence="5">
    <name type="scientific">Trieres chinensis</name>
    <name type="common">Marine centric diatom</name>
    <name type="synonym">Odontella sinensis</name>
    <dbReference type="NCBI Taxonomy" id="1514140"/>
    <lineage>
        <taxon>Eukaryota</taxon>
        <taxon>Sar</taxon>
        <taxon>Stramenopiles</taxon>
        <taxon>Ochrophyta</taxon>
        <taxon>Bacillariophyta</taxon>
        <taxon>Mediophyceae</taxon>
        <taxon>Biddulphiophycidae</taxon>
        <taxon>Eupodiscales</taxon>
        <taxon>Parodontellaceae</taxon>
        <taxon>Trieres</taxon>
    </lineage>
</organism>
<dbReference type="PRINTS" id="PR00080">
    <property type="entry name" value="SDRFAMILY"/>
</dbReference>
<evidence type="ECO:0000313" key="5">
    <source>
        <dbReference type="EMBL" id="CAD9361858.1"/>
    </source>
</evidence>
<dbReference type="InterPro" id="IPR036291">
    <property type="entry name" value="NAD(P)-bd_dom_sf"/>
</dbReference>
<keyword evidence="4" id="KW-1133">Transmembrane helix</keyword>
<dbReference type="EMBL" id="HBGO01038285">
    <property type="protein sequence ID" value="CAD9361858.1"/>
    <property type="molecule type" value="Transcribed_RNA"/>
</dbReference>
<feature type="transmembrane region" description="Helical" evidence="4">
    <location>
        <begin position="21"/>
        <end position="42"/>
    </location>
</feature>
<comment type="similarity">
    <text evidence="1 3">Belongs to the short-chain dehydrogenases/reductases (SDR) family.</text>
</comment>
<dbReference type="InterPro" id="IPR002347">
    <property type="entry name" value="SDR_fam"/>
</dbReference>
<keyword evidence="4" id="KW-0472">Membrane</keyword>